<dbReference type="PANTHER" id="PTHR38042">
    <property type="entry name" value="UROPORPHYRINOGEN-III SYNTHASE, CHLOROPLASTIC"/>
    <property type="match status" value="1"/>
</dbReference>
<evidence type="ECO:0000313" key="11">
    <source>
        <dbReference type="EMBL" id="MCA9726742.1"/>
    </source>
</evidence>
<feature type="domain" description="Tetrapyrrole biosynthesis uroporphyrinogen III synthase" evidence="10">
    <location>
        <begin position="30"/>
        <end position="264"/>
    </location>
</feature>
<comment type="similarity">
    <text evidence="2 9">Belongs to the uroporphyrinogen-III synthase family.</text>
</comment>
<comment type="function">
    <text evidence="6 9">Catalyzes cyclization of the linear tetrapyrrole, hydroxymethylbilane, to the macrocyclic uroporphyrinogen III.</text>
</comment>
<evidence type="ECO:0000256" key="1">
    <source>
        <dbReference type="ARBA" id="ARBA00004772"/>
    </source>
</evidence>
<dbReference type="GO" id="GO:0004852">
    <property type="term" value="F:uroporphyrinogen-III synthase activity"/>
    <property type="evidence" value="ECO:0007669"/>
    <property type="project" value="UniProtKB-UniRule"/>
</dbReference>
<gene>
    <name evidence="11" type="ORF">KC729_03600</name>
</gene>
<evidence type="ECO:0000256" key="4">
    <source>
        <dbReference type="ARBA" id="ARBA00023239"/>
    </source>
</evidence>
<evidence type="ECO:0000256" key="3">
    <source>
        <dbReference type="ARBA" id="ARBA00013109"/>
    </source>
</evidence>
<dbReference type="GO" id="GO:0006782">
    <property type="term" value="P:protoporphyrinogen IX biosynthetic process"/>
    <property type="evidence" value="ECO:0007669"/>
    <property type="project" value="UniProtKB-UniRule"/>
</dbReference>
<keyword evidence="5 9" id="KW-0627">Porphyrin biosynthesis</keyword>
<evidence type="ECO:0000259" key="10">
    <source>
        <dbReference type="Pfam" id="PF02602"/>
    </source>
</evidence>
<reference evidence="11" key="1">
    <citation type="submission" date="2020-04" db="EMBL/GenBank/DDBJ databases">
        <authorList>
            <person name="Zhang T."/>
        </authorList>
    </citation>
    <scope>NUCLEOTIDE SEQUENCE</scope>
    <source>
        <strain evidence="11">HKST-UBA01</strain>
    </source>
</reference>
<dbReference type="CDD" id="cd06578">
    <property type="entry name" value="HemD"/>
    <property type="match status" value="1"/>
</dbReference>
<reference evidence="11" key="2">
    <citation type="journal article" date="2021" name="Microbiome">
        <title>Successional dynamics and alternative stable states in a saline activated sludge microbial community over 9 years.</title>
        <authorList>
            <person name="Wang Y."/>
            <person name="Ye J."/>
            <person name="Ju F."/>
            <person name="Liu L."/>
            <person name="Boyd J.A."/>
            <person name="Deng Y."/>
            <person name="Parks D.H."/>
            <person name="Jiang X."/>
            <person name="Yin X."/>
            <person name="Woodcroft B.J."/>
            <person name="Tyson G.W."/>
            <person name="Hugenholtz P."/>
            <person name="Polz M.F."/>
            <person name="Zhang T."/>
        </authorList>
    </citation>
    <scope>NUCLEOTIDE SEQUENCE</scope>
    <source>
        <strain evidence="11">HKST-UBA01</strain>
    </source>
</reference>
<comment type="caution">
    <text evidence="11">The sequence shown here is derived from an EMBL/GenBank/DDBJ whole genome shotgun (WGS) entry which is preliminary data.</text>
</comment>
<dbReference type="EMBL" id="JAGQHR010000062">
    <property type="protein sequence ID" value="MCA9726742.1"/>
    <property type="molecule type" value="Genomic_DNA"/>
</dbReference>
<name>A0A956LY45_UNCEI</name>
<comment type="pathway">
    <text evidence="1 9">Porphyrin-containing compound metabolism; protoporphyrin-IX biosynthesis; coproporphyrinogen-III from 5-aminolevulinate: step 3/4.</text>
</comment>
<accession>A0A956LY45</accession>
<evidence type="ECO:0000256" key="8">
    <source>
        <dbReference type="ARBA" id="ARBA00048617"/>
    </source>
</evidence>
<dbReference type="InterPro" id="IPR003754">
    <property type="entry name" value="4pyrrol_synth_uPrphyn_synth"/>
</dbReference>
<proteinExistence type="inferred from homology"/>
<dbReference type="InterPro" id="IPR039793">
    <property type="entry name" value="UROS/Hem4"/>
</dbReference>
<dbReference type="InterPro" id="IPR036108">
    <property type="entry name" value="4pyrrol_syn_uPrphyn_synt_sf"/>
</dbReference>
<evidence type="ECO:0000256" key="5">
    <source>
        <dbReference type="ARBA" id="ARBA00023244"/>
    </source>
</evidence>
<dbReference type="EC" id="4.2.1.75" evidence="3 9"/>
<keyword evidence="4 9" id="KW-0456">Lyase</keyword>
<evidence type="ECO:0000256" key="7">
    <source>
        <dbReference type="ARBA" id="ARBA00040167"/>
    </source>
</evidence>
<dbReference type="Pfam" id="PF02602">
    <property type="entry name" value="HEM4"/>
    <property type="match status" value="1"/>
</dbReference>
<evidence type="ECO:0000313" key="12">
    <source>
        <dbReference type="Proteomes" id="UP000697710"/>
    </source>
</evidence>
<dbReference type="Gene3D" id="3.40.50.10090">
    <property type="match status" value="2"/>
</dbReference>
<dbReference type="AlphaFoldDB" id="A0A956LY45"/>
<evidence type="ECO:0000256" key="2">
    <source>
        <dbReference type="ARBA" id="ARBA00008133"/>
    </source>
</evidence>
<evidence type="ECO:0000256" key="9">
    <source>
        <dbReference type="RuleBase" id="RU366031"/>
    </source>
</evidence>
<dbReference type="SUPFAM" id="SSF69618">
    <property type="entry name" value="HemD-like"/>
    <property type="match status" value="1"/>
</dbReference>
<comment type="catalytic activity">
    <reaction evidence="8 9">
        <text>hydroxymethylbilane = uroporphyrinogen III + H2O</text>
        <dbReference type="Rhea" id="RHEA:18965"/>
        <dbReference type="ChEBI" id="CHEBI:15377"/>
        <dbReference type="ChEBI" id="CHEBI:57308"/>
        <dbReference type="ChEBI" id="CHEBI:57845"/>
        <dbReference type="EC" id="4.2.1.75"/>
    </reaction>
</comment>
<protein>
    <recommendedName>
        <fullName evidence="7 9">Uroporphyrinogen-III synthase</fullName>
        <ecNumber evidence="3 9">4.2.1.75</ecNumber>
    </recommendedName>
</protein>
<dbReference type="Proteomes" id="UP000697710">
    <property type="component" value="Unassembled WGS sequence"/>
</dbReference>
<organism evidence="11 12">
    <name type="scientific">Eiseniibacteriota bacterium</name>
    <dbReference type="NCBI Taxonomy" id="2212470"/>
    <lineage>
        <taxon>Bacteria</taxon>
        <taxon>Candidatus Eiseniibacteriota</taxon>
    </lineage>
</organism>
<dbReference type="GO" id="GO:0006780">
    <property type="term" value="P:uroporphyrinogen III biosynthetic process"/>
    <property type="evidence" value="ECO:0007669"/>
    <property type="project" value="UniProtKB-UniRule"/>
</dbReference>
<evidence type="ECO:0000256" key="6">
    <source>
        <dbReference type="ARBA" id="ARBA00037589"/>
    </source>
</evidence>
<sequence>MQAIEAVLVTRDSEAGRGGPVAITDPFAPLADLGYAICHVPLTRTAAPSDPGPLDDAVRHLSEFSWIAFTSARAVQGFANAVAGSGTFGSAGTRASVRFACVGPATARACESVLGRSADLVARSANAAGLARELRELLAGQAGSRVLFPASPDARPDLPRTLEEAGIRVTQVEAYRVEPAPPEPDRLLPPGGADHWAAIVLTSGSIARILLESLAAIFPDRRQLETFMDRSRPAVLGPTATEALAAWGLRPWLQASTPSLEVLVREMTDRLEQDRGEPEPRRSGDR</sequence>
<dbReference type="PANTHER" id="PTHR38042:SF1">
    <property type="entry name" value="UROPORPHYRINOGEN-III SYNTHASE, CHLOROPLASTIC"/>
    <property type="match status" value="1"/>
</dbReference>